<dbReference type="Pfam" id="PF13185">
    <property type="entry name" value="GAF_2"/>
    <property type="match status" value="1"/>
</dbReference>
<evidence type="ECO:0000256" key="8">
    <source>
        <dbReference type="ARBA" id="ARBA00023015"/>
    </source>
</evidence>
<name>M8D758_9BACL</name>
<dbReference type="InterPro" id="IPR025662">
    <property type="entry name" value="Sigma_54_int_dom_ATP-bd_1"/>
</dbReference>
<dbReference type="InterPro" id="IPR002197">
    <property type="entry name" value="HTH_Fis"/>
</dbReference>
<dbReference type="GO" id="GO:0043565">
    <property type="term" value="F:sequence-specific DNA binding"/>
    <property type="evidence" value="ECO:0007669"/>
    <property type="project" value="InterPro"/>
</dbReference>
<dbReference type="PRINTS" id="PR01590">
    <property type="entry name" value="HTHFIS"/>
</dbReference>
<dbReference type="SUPFAM" id="SSF52540">
    <property type="entry name" value="P-loop containing nucleoside triphosphate hydrolases"/>
    <property type="match status" value="1"/>
</dbReference>
<dbReference type="SUPFAM" id="SSF55781">
    <property type="entry name" value="GAF domain-like"/>
    <property type="match status" value="1"/>
</dbReference>
<dbReference type="Gene3D" id="3.30.450.40">
    <property type="match status" value="1"/>
</dbReference>
<dbReference type="PANTHER" id="PTHR32071">
    <property type="entry name" value="TRANSCRIPTIONAL REGULATORY PROTEIN"/>
    <property type="match status" value="1"/>
</dbReference>
<keyword evidence="11" id="KW-0804">Transcription</keyword>
<dbReference type="InterPro" id="IPR003593">
    <property type="entry name" value="AAA+_ATPase"/>
</dbReference>
<protein>
    <submittedName>
        <fullName evidence="13">Transcriptional regulator</fullName>
    </submittedName>
</protein>
<dbReference type="Gene3D" id="3.40.50.300">
    <property type="entry name" value="P-loop containing nucleotide triphosphate hydrolases"/>
    <property type="match status" value="1"/>
</dbReference>
<keyword evidence="4" id="KW-0597">Phosphoprotein</keyword>
<dbReference type="CDD" id="cd00009">
    <property type="entry name" value="AAA"/>
    <property type="match status" value="1"/>
</dbReference>
<dbReference type="PROSITE" id="PS50045">
    <property type="entry name" value="SIGMA54_INTERACT_4"/>
    <property type="match status" value="1"/>
</dbReference>
<evidence type="ECO:0000256" key="9">
    <source>
        <dbReference type="ARBA" id="ARBA00023125"/>
    </source>
</evidence>
<keyword evidence="9" id="KW-0238">DNA-binding</keyword>
<dbReference type="AlphaFoldDB" id="M8D758"/>
<dbReference type="FunFam" id="3.40.50.300:FF:000006">
    <property type="entry name" value="DNA-binding transcriptional regulator NtrC"/>
    <property type="match status" value="1"/>
</dbReference>
<dbReference type="InterPro" id="IPR029016">
    <property type="entry name" value="GAF-like_dom_sf"/>
</dbReference>
<feature type="domain" description="Sigma-54 factor interaction" evidence="12">
    <location>
        <begin position="170"/>
        <end position="401"/>
    </location>
</feature>
<dbReference type="SMART" id="SM00382">
    <property type="entry name" value="AAA"/>
    <property type="match status" value="1"/>
</dbReference>
<evidence type="ECO:0000256" key="2">
    <source>
        <dbReference type="ARBA" id="ARBA00022490"/>
    </source>
</evidence>
<dbReference type="PROSITE" id="PS00688">
    <property type="entry name" value="SIGMA54_INTERACT_3"/>
    <property type="match status" value="1"/>
</dbReference>
<keyword evidence="6" id="KW-0067">ATP-binding</keyword>
<dbReference type="OrthoDB" id="9771372at2"/>
<dbReference type="GO" id="GO:0000160">
    <property type="term" value="P:phosphorelay signal transduction system"/>
    <property type="evidence" value="ECO:0007669"/>
    <property type="project" value="UniProtKB-KW"/>
</dbReference>
<sequence>MSLREIADSVQQIAEAVASVLHVEVEIADHQLLRIAGTGKTEPGRLQAMAGEDFVYQAALRTGQPVVIDSPGTDPLCRPCMHYGNCAETGEICCPIRVNGIGVGVIGLLAFDQKQRDRLFSDVDSILLFLQKMAELIAMQIKEHQMYREQQLALERLQAAMQQDDAFAEITGTSAVITRAKEMARRAAESDSTVLLLGESGTGKELFARAIHKASPRRNEPFVSLNCAAIPDTLMESEFFGYEEGAFTGARRGGKKGLFETADKGTIFLDEIGDMPMHLQGKLLRVLQEKQVVRVGGEGQPVGVDVRVVAATHRDLAQLVREGAFRQDLYYRLHVIPIHLPPLRERREDILPLAHLLLQKNAARLGKQLNGFTPEVQARFVQHDWPGNVRELSNVVEYASTMEHRLFISPENLPATLWTSPSAEGKAQPVVGPGEGSSWNLKQIEQRTIRRVMTHLERANRPKEEAAQLLGVSRATLFRKLKEMRICERSHRDP</sequence>
<evidence type="ECO:0000256" key="4">
    <source>
        <dbReference type="ARBA" id="ARBA00022553"/>
    </source>
</evidence>
<evidence type="ECO:0000256" key="5">
    <source>
        <dbReference type="ARBA" id="ARBA00022741"/>
    </source>
</evidence>
<dbReference type="InterPro" id="IPR009057">
    <property type="entry name" value="Homeodomain-like_sf"/>
</dbReference>
<dbReference type="PATRIC" id="fig|1300222.3.peg.3048"/>
<accession>M8D758</accession>
<evidence type="ECO:0000256" key="7">
    <source>
        <dbReference type="ARBA" id="ARBA00023012"/>
    </source>
</evidence>
<dbReference type="InterPro" id="IPR025944">
    <property type="entry name" value="Sigma_54_int_dom_CS"/>
</dbReference>
<dbReference type="STRING" id="1300222.I532_14588"/>
<keyword evidence="10" id="KW-0010">Activator</keyword>
<proteinExistence type="predicted"/>
<keyword evidence="14" id="KW-1185">Reference proteome</keyword>
<comment type="subcellular location">
    <subcellularLocation>
        <location evidence="1">Cytoplasm</location>
    </subcellularLocation>
</comment>
<dbReference type="SUPFAM" id="SSF46689">
    <property type="entry name" value="Homeodomain-like"/>
    <property type="match status" value="1"/>
</dbReference>
<dbReference type="RefSeq" id="WP_003389112.1">
    <property type="nucleotide sequence ID" value="NZ_APBN01000005.1"/>
</dbReference>
<evidence type="ECO:0000259" key="12">
    <source>
        <dbReference type="PROSITE" id="PS50045"/>
    </source>
</evidence>
<dbReference type="Gene3D" id="1.10.10.60">
    <property type="entry name" value="Homeodomain-like"/>
    <property type="match status" value="1"/>
</dbReference>
<reference evidence="13 14" key="1">
    <citation type="submission" date="2013-03" db="EMBL/GenBank/DDBJ databases">
        <title>Assembly of a new bacterial strain Brevibacillus borstelensis AK1.</title>
        <authorList>
            <person name="Rajan I."/>
            <person name="PoliReddy D."/>
            <person name="Sugumar T."/>
            <person name="Rathinam K."/>
            <person name="Alqarawi S."/>
            <person name="Khalil A.B."/>
            <person name="Sivakumar N."/>
        </authorList>
    </citation>
    <scope>NUCLEOTIDE SEQUENCE [LARGE SCALE GENOMIC DNA]</scope>
    <source>
        <strain evidence="13 14">AK1</strain>
    </source>
</reference>
<keyword evidence="5" id="KW-0547">Nucleotide-binding</keyword>
<dbReference type="InterPro" id="IPR003018">
    <property type="entry name" value="GAF"/>
</dbReference>
<dbReference type="Proteomes" id="UP000012081">
    <property type="component" value="Unassembled WGS sequence"/>
</dbReference>
<evidence type="ECO:0000313" key="13">
    <source>
        <dbReference type="EMBL" id="EMT52079.1"/>
    </source>
</evidence>
<keyword evidence="7" id="KW-0902">Two-component regulatory system</keyword>
<evidence type="ECO:0000256" key="3">
    <source>
        <dbReference type="ARBA" id="ARBA00022491"/>
    </source>
</evidence>
<evidence type="ECO:0000256" key="10">
    <source>
        <dbReference type="ARBA" id="ARBA00023159"/>
    </source>
</evidence>
<evidence type="ECO:0000256" key="11">
    <source>
        <dbReference type="ARBA" id="ARBA00023163"/>
    </source>
</evidence>
<evidence type="ECO:0000256" key="1">
    <source>
        <dbReference type="ARBA" id="ARBA00004496"/>
    </source>
</evidence>
<keyword evidence="2" id="KW-0963">Cytoplasm</keyword>
<dbReference type="PROSITE" id="PS00676">
    <property type="entry name" value="SIGMA54_INTERACT_2"/>
    <property type="match status" value="1"/>
</dbReference>
<dbReference type="Gene3D" id="1.10.8.60">
    <property type="match status" value="1"/>
</dbReference>
<dbReference type="Pfam" id="PF02954">
    <property type="entry name" value="HTH_8"/>
    <property type="match status" value="1"/>
</dbReference>
<keyword evidence="3" id="KW-0678">Repressor</keyword>
<dbReference type="GO" id="GO:0006355">
    <property type="term" value="P:regulation of DNA-templated transcription"/>
    <property type="evidence" value="ECO:0007669"/>
    <property type="project" value="InterPro"/>
</dbReference>
<evidence type="ECO:0000256" key="6">
    <source>
        <dbReference type="ARBA" id="ARBA00022840"/>
    </source>
</evidence>
<dbReference type="InterPro" id="IPR025943">
    <property type="entry name" value="Sigma_54_int_dom_ATP-bd_2"/>
</dbReference>
<evidence type="ECO:0000313" key="14">
    <source>
        <dbReference type="Proteomes" id="UP000012081"/>
    </source>
</evidence>
<dbReference type="GO" id="GO:0005737">
    <property type="term" value="C:cytoplasm"/>
    <property type="evidence" value="ECO:0007669"/>
    <property type="project" value="UniProtKB-SubCell"/>
</dbReference>
<comment type="caution">
    <text evidence="13">The sequence shown here is derived from an EMBL/GenBank/DDBJ whole genome shotgun (WGS) entry which is preliminary data.</text>
</comment>
<gene>
    <name evidence="13" type="ORF">I532_14588</name>
</gene>
<dbReference type="InterPro" id="IPR027417">
    <property type="entry name" value="P-loop_NTPase"/>
</dbReference>
<dbReference type="GO" id="GO:0005524">
    <property type="term" value="F:ATP binding"/>
    <property type="evidence" value="ECO:0007669"/>
    <property type="project" value="UniProtKB-KW"/>
</dbReference>
<keyword evidence="8" id="KW-0805">Transcription regulation</keyword>
<dbReference type="EMBL" id="APBN01000005">
    <property type="protein sequence ID" value="EMT52079.1"/>
    <property type="molecule type" value="Genomic_DNA"/>
</dbReference>
<dbReference type="InterPro" id="IPR058031">
    <property type="entry name" value="AAA_lid_NorR"/>
</dbReference>
<dbReference type="Pfam" id="PF25601">
    <property type="entry name" value="AAA_lid_14"/>
    <property type="match status" value="1"/>
</dbReference>
<dbReference type="Pfam" id="PF00158">
    <property type="entry name" value="Sigma54_activat"/>
    <property type="match status" value="1"/>
</dbReference>
<dbReference type="PROSITE" id="PS00675">
    <property type="entry name" value="SIGMA54_INTERACT_1"/>
    <property type="match status" value="1"/>
</dbReference>
<dbReference type="PANTHER" id="PTHR32071:SF95">
    <property type="entry name" value="DNA-BINDING TRANSCRIPTIONAL REGULATOR NTRC"/>
    <property type="match status" value="1"/>
</dbReference>
<dbReference type="InterPro" id="IPR002078">
    <property type="entry name" value="Sigma_54_int"/>
</dbReference>
<organism evidence="13 14">
    <name type="scientific">Brevibacillus borstelensis AK1</name>
    <dbReference type="NCBI Taxonomy" id="1300222"/>
    <lineage>
        <taxon>Bacteria</taxon>
        <taxon>Bacillati</taxon>
        <taxon>Bacillota</taxon>
        <taxon>Bacilli</taxon>
        <taxon>Bacillales</taxon>
        <taxon>Paenibacillaceae</taxon>
        <taxon>Brevibacillus</taxon>
    </lineage>
</organism>